<dbReference type="SUPFAM" id="SSF50800">
    <property type="entry name" value="PK beta-barrel domain-like"/>
    <property type="match status" value="1"/>
</dbReference>
<sequence length="224" mass="24590">MKETNSGEGALLSVNVGMPAELRHGSKTVESGILKVPAEGPVRALRNGLPGDGQADKVNHGGPDRAACVYTYDHRSYWENLWGKPCGFGAFGENFSISGYRETDVHIGDIFRIGTALFQVTQPRMPCFKLGMRHGRPLLPDEVLKSGFTGWYFRVLEEGAVAAGDRITRIEKRTDSPTVAEAAHTAAYRKRDRDAIRRVLEADGLSADWRDMMAGRLAKLEAGE</sequence>
<accession>A0ABN7RJP1</accession>
<evidence type="ECO:0000313" key="2">
    <source>
        <dbReference type="EMBL" id="CAG5079364.1"/>
    </source>
</evidence>
<dbReference type="InterPro" id="IPR005163">
    <property type="entry name" value="Tri_helical_YiiM-like"/>
</dbReference>
<evidence type="ECO:0000259" key="1">
    <source>
        <dbReference type="PROSITE" id="PS51340"/>
    </source>
</evidence>
<protein>
    <submittedName>
        <fullName evidence="2">YflK, molybdenum ion binding</fullName>
    </submittedName>
</protein>
<dbReference type="Proteomes" id="UP000681526">
    <property type="component" value="Unassembled WGS sequence"/>
</dbReference>
<dbReference type="Gene3D" id="2.40.33.20">
    <property type="entry name" value="PK beta-barrel domain-like"/>
    <property type="match status" value="1"/>
</dbReference>
<dbReference type="RefSeq" id="WP_015254588.1">
    <property type="nucleotide sequence ID" value="NZ_CAJRAY010000017.1"/>
</dbReference>
<comment type="caution">
    <text evidence="2">The sequence shown here is derived from an EMBL/GenBank/DDBJ whole genome shotgun (WGS) entry which is preliminary data.</text>
</comment>
<dbReference type="InterPro" id="IPR052353">
    <property type="entry name" value="Benzoxazolinone_Detox_Enz"/>
</dbReference>
<keyword evidence="3" id="KW-1185">Reference proteome</keyword>
<proteinExistence type="predicted"/>
<feature type="domain" description="MOSC" evidence="1">
    <location>
        <begin position="34"/>
        <end position="170"/>
    </location>
</feature>
<dbReference type="PANTHER" id="PTHR30212">
    <property type="entry name" value="PROTEIN YIIM"/>
    <property type="match status" value="1"/>
</dbReference>
<dbReference type="Pfam" id="PF03475">
    <property type="entry name" value="YiiM_3-alpha"/>
    <property type="match status" value="1"/>
</dbReference>
<reference evidence="2 3" key="1">
    <citation type="submission" date="2021-04" db="EMBL/GenBank/DDBJ databases">
        <authorList>
            <person name="Rakotoarivonina H."/>
        </authorList>
    </citation>
    <scope>NUCLEOTIDE SEQUENCE [LARGE SCALE GENOMIC DNA]</scope>
    <source>
        <strain evidence="2 3">XE</strain>
    </source>
</reference>
<dbReference type="InterPro" id="IPR011037">
    <property type="entry name" value="Pyrv_Knase-like_insert_dom_sf"/>
</dbReference>
<dbReference type="PROSITE" id="PS51340">
    <property type="entry name" value="MOSC"/>
    <property type="match status" value="1"/>
</dbReference>
<evidence type="ECO:0000313" key="3">
    <source>
        <dbReference type="Proteomes" id="UP000681526"/>
    </source>
</evidence>
<dbReference type="InterPro" id="IPR005302">
    <property type="entry name" value="MoCF_Sase_C"/>
</dbReference>
<dbReference type="EMBL" id="CAJRAY010000017">
    <property type="protein sequence ID" value="CAG5079364.1"/>
    <property type="molecule type" value="Genomic_DNA"/>
</dbReference>
<gene>
    <name evidence="2" type="primary">txxe 237-yflK</name>
    <name evidence="2" type="ORF">TXXE_03080</name>
</gene>
<name>A0ABN7RJP1_THEXY</name>
<dbReference type="Pfam" id="PF03473">
    <property type="entry name" value="MOSC"/>
    <property type="match status" value="1"/>
</dbReference>
<organism evidence="2 3">
    <name type="scientific">Thermobacillus xylanilyticus</name>
    <dbReference type="NCBI Taxonomy" id="76633"/>
    <lineage>
        <taxon>Bacteria</taxon>
        <taxon>Bacillati</taxon>
        <taxon>Bacillota</taxon>
        <taxon>Bacilli</taxon>
        <taxon>Bacillales</taxon>
        <taxon>Paenibacillaceae</taxon>
        <taxon>Thermobacillus</taxon>
    </lineage>
</organism>
<dbReference type="PANTHER" id="PTHR30212:SF2">
    <property type="entry name" value="PROTEIN YIIM"/>
    <property type="match status" value="1"/>
</dbReference>